<name>M7PGB1_PNEMU</name>
<dbReference type="Pfam" id="PF16589">
    <property type="entry name" value="BRCT_2"/>
    <property type="match status" value="1"/>
</dbReference>
<dbReference type="AlphaFoldDB" id="M7PGB1"/>
<dbReference type="GeneID" id="19895771"/>
<feature type="domain" description="BRCT" evidence="1">
    <location>
        <begin position="320"/>
        <end position="391"/>
    </location>
</feature>
<dbReference type="Gene3D" id="3.40.50.10190">
    <property type="entry name" value="BRCT domain"/>
    <property type="match status" value="5"/>
</dbReference>
<dbReference type="CDD" id="cd17743">
    <property type="entry name" value="BRCT_BRC1_like_rpt5"/>
    <property type="match status" value="1"/>
</dbReference>
<dbReference type="CDD" id="cd18436">
    <property type="entry name" value="BRCT_BRC1_like_rpt2"/>
    <property type="match status" value="1"/>
</dbReference>
<dbReference type="Proteomes" id="UP000011958">
    <property type="component" value="Unassembled WGS sequence"/>
</dbReference>
<dbReference type="Pfam" id="PF00533">
    <property type="entry name" value="BRCT"/>
    <property type="match status" value="2"/>
</dbReference>
<reference evidence="3" key="1">
    <citation type="journal article" date="2016" name="Nat. Commun.">
        <title>Genome analysis of three Pneumocystis species reveals adaptation mechanisms to life exclusively in mammalian hosts.</title>
        <authorList>
            <person name="Ma L."/>
            <person name="Chen Z."/>
            <person name="Huang D.W."/>
            <person name="Kutty G."/>
            <person name="Ishihara M."/>
            <person name="Wang H."/>
            <person name="Abouelleil A."/>
            <person name="Bishop L."/>
            <person name="Davey E."/>
            <person name="Deng R."/>
            <person name="Deng X."/>
            <person name="Fan L."/>
            <person name="Fantoni G."/>
            <person name="Fitzgerald M."/>
            <person name="Gogineni E."/>
            <person name="Goldberg J.M."/>
            <person name="Handley G."/>
            <person name="Hu X."/>
            <person name="Huber C."/>
            <person name="Jiao X."/>
            <person name="Jones K."/>
            <person name="Levin J.Z."/>
            <person name="Liu Y."/>
            <person name="Macdonald P."/>
            <person name="Melnikov A."/>
            <person name="Raley C."/>
            <person name="Sassi M."/>
            <person name="Sherman B.T."/>
            <person name="Song X."/>
            <person name="Sykes S."/>
            <person name="Tran B."/>
            <person name="Walsh L."/>
            <person name="Xia Y."/>
            <person name="Yang J."/>
            <person name="Young S."/>
            <person name="Zeng Q."/>
            <person name="Zheng X."/>
            <person name="Stephens R."/>
            <person name="Nusbaum C."/>
            <person name="Birren B.W."/>
            <person name="Azadi P."/>
            <person name="Lempicki R.A."/>
            <person name="Cuomo C.A."/>
            <person name="Kovacs J.A."/>
        </authorList>
    </citation>
    <scope>NUCLEOTIDE SEQUENCE [LARGE SCALE GENOMIC DNA]</scope>
    <source>
        <strain evidence="3">B123</strain>
    </source>
</reference>
<protein>
    <recommendedName>
        <fullName evidence="1">BRCT domain-containing protein</fullName>
    </recommendedName>
</protein>
<organism evidence="2 3">
    <name type="scientific">Pneumocystis murina (strain B123)</name>
    <name type="common">Mouse pneumocystis pneumonia agent</name>
    <name type="synonym">Pneumocystis carinii f. sp. muris</name>
    <dbReference type="NCBI Taxonomy" id="1069680"/>
    <lineage>
        <taxon>Eukaryota</taxon>
        <taxon>Fungi</taxon>
        <taxon>Dikarya</taxon>
        <taxon>Ascomycota</taxon>
        <taxon>Taphrinomycotina</taxon>
        <taxon>Pneumocystomycetes</taxon>
        <taxon>Pneumocystaceae</taxon>
        <taxon>Pneumocystis</taxon>
    </lineage>
</organism>
<dbReference type="InterPro" id="IPR036420">
    <property type="entry name" value="BRCT_dom_sf"/>
</dbReference>
<dbReference type="SUPFAM" id="SSF52113">
    <property type="entry name" value="BRCT domain"/>
    <property type="match status" value="4"/>
</dbReference>
<feature type="domain" description="BRCT" evidence="1">
    <location>
        <begin position="576"/>
        <end position="665"/>
    </location>
</feature>
<dbReference type="PANTHER" id="PTHR47667">
    <property type="entry name" value="REGULATOR OF TY1 TRANSPOSITION PROTEIN 107"/>
    <property type="match status" value="1"/>
</dbReference>
<comment type="caution">
    <text evidence="2">The sequence shown here is derived from an EMBL/GenBank/DDBJ whole genome shotgun (WGS) entry which is preliminary data.</text>
</comment>
<dbReference type="InterPro" id="IPR053036">
    <property type="entry name" value="CellCycle_DNARepair_Reg"/>
</dbReference>
<dbReference type="InterPro" id="IPR001357">
    <property type="entry name" value="BRCT_dom"/>
</dbReference>
<evidence type="ECO:0000313" key="3">
    <source>
        <dbReference type="Proteomes" id="UP000011958"/>
    </source>
</evidence>
<dbReference type="GO" id="GO:0005634">
    <property type="term" value="C:nucleus"/>
    <property type="evidence" value="ECO:0007669"/>
    <property type="project" value="TreeGrafter"/>
</dbReference>
<dbReference type="Pfam" id="PF12738">
    <property type="entry name" value="PTCB-BRCT"/>
    <property type="match status" value="1"/>
</dbReference>
<gene>
    <name evidence="2" type="ORF">PNEG_02077</name>
</gene>
<dbReference type="eggNOG" id="KOG2043">
    <property type="taxonomic scope" value="Eukaryota"/>
</dbReference>
<dbReference type="GO" id="GO:0035361">
    <property type="term" value="C:Cul8-RING ubiquitin ligase complex"/>
    <property type="evidence" value="ECO:0007669"/>
    <property type="project" value="TreeGrafter"/>
</dbReference>
<dbReference type="GO" id="GO:0006302">
    <property type="term" value="P:double-strand break repair"/>
    <property type="evidence" value="ECO:0007669"/>
    <property type="project" value="TreeGrafter"/>
</dbReference>
<dbReference type="CDD" id="cd18437">
    <property type="entry name" value="BRCT_BRC1_like_rpt3"/>
    <property type="match status" value="1"/>
</dbReference>
<dbReference type="CDD" id="cd18438">
    <property type="entry name" value="BRCT_BRC1_like_rpt4"/>
    <property type="match status" value="1"/>
</dbReference>
<keyword evidence="3" id="KW-1185">Reference proteome</keyword>
<feature type="domain" description="BRCT" evidence="1">
    <location>
        <begin position="1"/>
        <end position="85"/>
    </location>
</feature>
<dbReference type="PROSITE" id="PS50172">
    <property type="entry name" value="BRCT"/>
    <property type="match status" value="5"/>
</dbReference>
<dbReference type="EMBL" id="AFWA02000012">
    <property type="protein sequence ID" value="EMR09489.1"/>
    <property type="molecule type" value="Genomic_DNA"/>
</dbReference>
<evidence type="ECO:0000313" key="2">
    <source>
        <dbReference type="EMBL" id="EMR09489.1"/>
    </source>
</evidence>
<dbReference type="OMA" id="SWLYHLI"/>
<dbReference type="VEuPathDB" id="FungiDB:PNEG_02077"/>
<dbReference type="RefSeq" id="XP_007874057.1">
    <property type="nucleotide sequence ID" value="XM_007875866.1"/>
</dbReference>
<feature type="domain" description="BRCT" evidence="1">
    <location>
        <begin position="688"/>
        <end position="793"/>
    </location>
</feature>
<evidence type="ECO:0000259" key="1">
    <source>
        <dbReference type="PROSITE" id="PS50172"/>
    </source>
</evidence>
<feature type="domain" description="BRCT" evidence="1">
    <location>
        <begin position="86"/>
        <end position="177"/>
    </location>
</feature>
<accession>M7PGB1</accession>
<proteinExistence type="predicted"/>
<dbReference type="GO" id="GO:1990683">
    <property type="term" value="P:DNA double-strand break attachment to nuclear envelope"/>
    <property type="evidence" value="ECO:0007669"/>
    <property type="project" value="TreeGrafter"/>
</dbReference>
<dbReference type="HOGENOM" id="CLU_002149_2_0_1"/>
<dbReference type="PANTHER" id="PTHR47667:SF1">
    <property type="entry name" value="REGULATOR OF TY1 TRANSPOSITION PROTEIN 107"/>
    <property type="match status" value="1"/>
</dbReference>
<dbReference type="SMART" id="SM00292">
    <property type="entry name" value="BRCT"/>
    <property type="match status" value="6"/>
</dbReference>
<dbReference type="OrthoDB" id="342264at2759"/>
<dbReference type="Pfam" id="PF16770">
    <property type="entry name" value="RTT107_BRCT_5"/>
    <property type="match status" value="1"/>
</dbReference>
<dbReference type="STRING" id="1069680.M7PGB1"/>
<sequence>MTIFKDVVFYLDGFAPDVDKQLEKYGATRATLPDDYSQLTHIITTDFNRKTTRLMKKKGIPIINVNWVEASIRRKHLQNIKYFSADPRHFFTGVVITCVGLSDGNRNAIHEGALALGGQCTEVLSKSVTHIITLDVNNETCRQVLKRPELGIKILSPAWFNDCLKQRQRVDETPYLLTDYIFDENKTKTESVLPHMIKKINDSVENLNEIPLKFTKQVLKNKKIFFSKDLEINESLLYTIETIVVSFGAIVVSSIQNATVFIGIYREGNEYIQAALQGIIIGNLTWFYWMYVYETWVNPELNLLHYPIVKTGLPEMHEMVITISNYQGESRQYLEKLIKALGATFTKNMTPNNTHLIIPCESGQKYLAALEWNIHIVNHLWLEETYAEWKLQNITTPRYIYFPPKTSFMKIVGNTPINLDVIKLFYENVSNDLIEKKSPLKESNLLKHSNNISSNNNELSLDSFSSSLNMPSTLDNFDLQIHSDNESSFQASDCNLTKENFPSFHKRRAATVALERLHNEIMPDVLLYQKECKRKTFSDSSGDMTNSRKKPKELFIEFKDLKNSQVLKKTIAKFFPTNKDFRDYSVRILVTGYKDWDNQMEKALLTIGIATVQDAKDCTHLVTSRIQRTQKFLSALSYAPKILSVDWIKACLKERKIMDENNYFLIDPESELKYSFKLSESLDRARKNKHSLFKGYLFQISPAAVSNYNNGIDTIKQIIEVNGGVCISAISRKNRIEYGLSPILISNISDTRILKHFIEKRKEAGKVPLVYNMEWVLTTVLRQELSFTDENSLLEEYNHLFMS</sequence>